<dbReference type="Pfam" id="PF00004">
    <property type="entry name" value="AAA"/>
    <property type="match status" value="1"/>
</dbReference>
<dbReference type="Gene3D" id="6.10.280.40">
    <property type="match status" value="1"/>
</dbReference>
<dbReference type="InterPro" id="IPR058017">
    <property type="entry name" value="At3g28540-like_C"/>
</dbReference>
<keyword evidence="3" id="KW-0378">Hydrolase</keyword>
<dbReference type="PANTHER" id="PTHR23070">
    <property type="entry name" value="BCS1 AAA-TYPE ATPASE"/>
    <property type="match status" value="1"/>
</dbReference>
<dbReference type="InterPro" id="IPR003593">
    <property type="entry name" value="AAA+_ATPase"/>
</dbReference>
<proteinExistence type="inferred from homology"/>
<dbReference type="AlphaFoldDB" id="A0A061FD45"/>
<dbReference type="Gene3D" id="3.40.50.300">
    <property type="entry name" value="P-loop containing nucleotide triphosphate hydrolases"/>
    <property type="match status" value="2"/>
</dbReference>
<dbReference type="SMART" id="SM00382">
    <property type="entry name" value="AAA"/>
    <property type="match status" value="1"/>
</dbReference>
<sequence length="345" mass="39101">MISSQIPSRITSFLVFERSPPLSPLTSRLTLKSLMGSLLTKIFHAANLYLGEKLSSSSQRVKANKAEKETGLQVTTDKNQELLSFHKKHREMVLGSYLPYILHKAKEIREEKKSLKLHTVDYNGTDYWGTINLDHPATFDMAMDPEVKKALIEDLDRFIRRKEFYRRVGKAWTHGYLLYGPPGTGKSSLVAAMANHLKFDVYNLDLKEVQCNSDLRRLLIGTGYSLGSTELLDGLWSSCGDERIIVFTTNHKDSLDPVLLRPGRMDMHLHMTYCTFSGFRALASNYLQIQHHPLFEEIKGLLEKVQATPAAVAGELMKSEDQDVSLQGLIKFLHDKAKAEMLQES</sequence>
<dbReference type="InterPro" id="IPR050747">
    <property type="entry name" value="Mitochondrial_chaperone_BCS1"/>
</dbReference>
<dbReference type="InParanoid" id="A0A061FD45"/>
<dbReference type="STRING" id="3641.A0A061FD45"/>
<dbReference type="HOGENOM" id="CLU_010189_0_2_1"/>
<dbReference type="eggNOG" id="KOG0743">
    <property type="taxonomic scope" value="Eukaryota"/>
</dbReference>
<dbReference type="Proteomes" id="UP000026915">
    <property type="component" value="Chromosome 8"/>
</dbReference>
<dbReference type="EMBL" id="CM001886">
    <property type="protein sequence ID" value="EOY14828.1"/>
    <property type="molecule type" value="Genomic_DNA"/>
</dbReference>
<name>A0A061FD45_THECC</name>
<organism evidence="3 4">
    <name type="scientific">Theobroma cacao</name>
    <name type="common">Cacao</name>
    <name type="synonym">Cocoa</name>
    <dbReference type="NCBI Taxonomy" id="3641"/>
    <lineage>
        <taxon>Eukaryota</taxon>
        <taxon>Viridiplantae</taxon>
        <taxon>Streptophyta</taxon>
        <taxon>Embryophyta</taxon>
        <taxon>Tracheophyta</taxon>
        <taxon>Spermatophyta</taxon>
        <taxon>Magnoliopsida</taxon>
        <taxon>eudicotyledons</taxon>
        <taxon>Gunneridae</taxon>
        <taxon>Pentapetalae</taxon>
        <taxon>rosids</taxon>
        <taxon>malvids</taxon>
        <taxon>Malvales</taxon>
        <taxon>Malvaceae</taxon>
        <taxon>Byttnerioideae</taxon>
        <taxon>Theobroma</taxon>
    </lineage>
</organism>
<gene>
    <name evidence="3" type="ORF">TCM_034094</name>
</gene>
<dbReference type="OMA" id="AMDPEMK"/>
<dbReference type="GO" id="GO:0005524">
    <property type="term" value="F:ATP binding"/>
    <property type="evidence" value="ECO:0007669"/>
    <property type="project" value="InterPro"/>
</dbReference>
<dbReference type="Gramene" id="EOY14828">
    <property type="protein sequence ID" value="EOY14828"/>
    <property type="gene ID" value="TCM_034094"/>
</dbReference>
<dbReference type="GO" id="GO:0016887">
    <property type="term" value="F:ATP hydrolysis activity"/>
    <property type="evidence" value="ECO:0007669"/>
    <property type="project" value="InterPro"/>
</dbReference>
<dbReference type="InterPro" id="IPR027417">
    <property type="entry name" value="P-loop_NTPase"/>
</dbReference>
<evidence type="ECO:0000259" key="2">
    <source>
        <dbReference type="SMART" id="SM00382"/>
    </source>
</evidence>
<feature type="domain" description="AAA+ ATPase" evidence="2">
    <location>
        <begin position="172"/>
        <end position="275"/>
    </location>
</feature>
<evidence type="ECO:0000313" key="3">
    <source>
        <dbReference type="EMBL" id="EOY14828.1"/>
    </source>
</evidence>
<evidence type="ECO:0000256" key="1">
    <source>
        <dbReference type="ARBA" id="ARBA00007448"/>
    </source>
</evidence>
<reference evidence="3 4" key="1">
    <citation type="journal article" date="2013" name="Genome Biol.">
        <title>The genome sequence of the most widely cultivated cacao type and its use to identify candidate genes regulating pod color.</title>
        <authorList>
            <person name="Motamayor J.C."/>
            <person name="Mockaitis K."/>
            <person name="Schmutz J."/>
            <person name="Haiminen N."/>
            <person name="Iii D.L."/>
            <person name="Cornejo O."/>
            <person name="Findley S.D."/>
            <person name="Zheng P."/>
            <person name="Utro F."/>
            <person name="Royaert S."/>
            <person name="Saski C."/>
            <person name="Jenkins J."/>
            <person name="Podicheti R."/>
            <person name="Zhao M."/>
            <person name="Scheffler B.E."/>
            <person name="Stack J.C."/>
            <person name="Feltus F.A."/>
            <person name="Mustiga G.M."/>
            <person name="Amores F."/>
            <person name="Phillips W."/>
            <person name="Marelli J.P."/>
            <person name="May G.D."/>
            <person name="Shapiro H."/>
            <person name="Ma J."/>
            <person name="Bustamante C.D."/>
            <person name="Schnell R.J."/>
            <person name="Main D."/>
            <person name="Gilbert D."/>
            <person name="Parida L."/>
            <person name="Kuhn D.N."/>
        </authorList>
    </citation>
    <scope>NUCLEOTIDE SEQUENCE [LARGE SCALE GENOMIC DNA]</scope>
    <source>
        <strain evidence="4">cv. Matina 1-6</strain>
    </source>
</reference>
<dbReference type="Pfam" id="PF25568">
    <property type="entry name" value="AAA_lid_At3g28540"/>
    <property type="match status" value="1"/>
</dbReference>
<accession>A0A061FD45</accession>
<dbReference type="InterPro" id="IPR003959">
    <property type="entry name" value="ATPase_AAA_core"/>
</dbReference>
<dbReference type="SUPFAM" id="SSF52540">
    <property type="entry name" value="P-loop containing nucleoside triphosphate hydrolases"/>
    <property type="match status" value="1"/>
</dbReference>
<protein>
    <submittedName>
        <fullName evidence="3">P-loop containing nucleoside triphosphate hydrolases superfamily protein, putative</fullName>
    </submittedName>
</protein>
<evidence type="ECO:0000313" key="4">
    <source>
        <dbReference type="Proteomes" id="UP000026915"/>
    </source>
</evidence>
<comment type="similarity">
    <text evidence="1">Belongs to the AAA ATPase family. BCS1 subfamily.</text>
</comment>
<keyword evidence="4" id="KW-1185">Reference proteome</keyword>